<evidence type="ECO:0000256" key="1">
    <source>
        <dbReference type="ARBA" id="ARBA00002792"/>
    </source>
</evidence>
<feature type="region of interest" description="Disordered" evidence="6">
    <location>
        <begin position="72"/>
        <end position="93"/>
    </location>
</feature>
<protein>
    <recommendedName>
        <fullName evidence="7">Rubredoxin-like domain-containing protein</fullName>
    </recommendedName>
</protein>
<gene>
    <name evidence="8" type="ORF">GCM10009821_16830</name>
</gene>
<proteinExistence type="predicted"/>
<evidence type="ECO:0000313" key="9">
    <source>
        <dbReference type="Proteomes" id="UP001501480"/>
    </source>
</evidence>
<keyword evidence="9" id="KW-1185">Reference proteome</keyword>
<evidence type="ECO:0000313" key="8">
    <source>
        <dbReference type="EMBL" id="GAA2077797.1"/>
    </source>
</evidence>
<evidence type="ECO:0000256" key="5">
    <source>
        <dbReference type="ARBA" id="ARBA00023004"/>
    </source>
</evidence>
<keyword evidence="3" id="KW-0479">Metal-binding</keyword>
<dbReference type="PANTHER" id="PTHR47627">
    <property type="entry name" value="RUBREDOXIN"/>
    <property type="match status" value="1"/>
</dbReference>
<evidence type="ECO:0000256" key="2">
    <source>
        <dbReference type="ARBA" id="ARBA00022448"/>
    </source>
</evidence>
<dbReference type="PROSITE" id="PS00202">
    <property type="entry name" value="RUBREDOXIN"/>
    <property type="match status" value="1"/>
</dbReference>
<reference evidence="8 9" key="1">
    <citation type="journal article" date="2019" name="Int. J. Syst. Evol. Microbiol.">
        <title>The Global Catalogue of Microorganisms (GCM) 10K type strain sequencing project: providing services to taxonomists for standard genome sequencing and annotation.</title>
        <authorList>
            <consortium name="The Broad Institute Genomics Platform"/>
            <consortium name="The Broad Institute Genome Sequencing Center for Infectious Disease"/>
            <person name="Wu L."/>
            <person name="Ma J."/>
        </authorList>
    </citation>
    <scope>NUCLEOTIDE SEQUENCE [LARGE SCALE GENOMIC DNA]</scope>
    <source>
        <strain evidence="8 9">JCM 15749</strain>
    </source>
</reference>
<evidence type="ECO:0000256" key="3">
    <source>
        <dbReference type="ARBA" id="ARBA00022723"/>
    </source>
</evidence>
<dbReference type="RefSeq" id="WP_344326942.1">
    <property type="nucleotide sequence ID" value="NZ_BAAAPY010000005.1"/>
</dbReference>
<accession>A0ABN2VYN5</accession>
<organism evidence="8 9">
    <name type="scientific">Aeromicrobium halocynthiae</name>
    <dbReference type="NCBI Taxonomy" id="560557"/>
    <lineage>
        <taxon>Bacteria</taxon>
        <taxon>Bacillati</taxon>
        <taxon>Actinomycetota</taxon>
        <taxon>Actinomycetes</taxon>
        <taxon>Propionibacteriales</taxon>
        <taxon>Nocardioidaceae</taxon>
        <taxon>Aeromicrobium</taxon>
    </lineage>
</organism>
<dbReference type="InterPro" id="IPR050526">
    <property type="entry name" value="Rubredoxin_ET"/>
</dbReference>
<dbReference type="PANTHER" id="PTHR47627:SF1">
    <property type="entry name" value="RUBREDOXIN-1-RELATED"/>
    <property type="match status" value="1"/>
</dbReference>
<dbReference type="Gene3D" id="2.20.28.10">
    <property type="match status" value="1"/>
</dbReference>
<dbReference type="CDD" id="cd00730">
    <property type="entry name" value="rubredoxin"/>
    <property type="match status" value="1"/>
</dbReference>
<dbReference type="InterPro" id="IPR018527">
    <property type="entry name" value="Rubredoxin_Fe_BS"/>
</dbReference>
<comment type="function">
    <text evidence="1">Involved in the hydrocarbon hydroxylating system, which transfers electrons from NADH to rubredoxin reductase and then through rubredoxin to alkane 1 monooxygenase.</text>
</comment>
<feature type="domain" description="Rubredoxin-like" evidence="7">
    <location>
        <begin position="1"/>
        <end position="53"/>
    </location>
</feature>
<dbReference type="InterPro" id="IPR024935">
    <property type="entry name" value="Rubredoxin_dom"/>
</dbReference>
<dbReference type="EMBL" id="BAAAPY010000005">
    <property type="protein sequence ID" value="GAA2077797.1"/>
    <property type="molecule type" value="Genomic_DNA"/>
</dbReference>
<evidence type="ECO:0000259" key="7">
    <source>
        <dbReference type="PROSITE" id="PS50903"/>
    </source>
</evidence>
<dbReference type="SUPFAM" id="SSF57802">
    <property type="entry name" value="Rubredoxin-like"/>
    <property type="match status" value="1"/>
</dbReference>
<evidence type="ECO:0000256" key="6">
    <source>
        <dbReference type="SAM" id="MobiDB-lite"/>
    </source>
</evidence>
<evidence type="ECO:0000256" key="4">
    <source>
        <dbReference type="ARBA" id="ARBA00022982"/>
    </source>
</evidence>
<dbReference type="PROSITE" id="PS50903">
    <property type="entry name" value="RUBREDOXIN_LIKE"/>
    <property type="match status" value="1"/>
</dbReference>
<name>A0ABN2VYN5_9ACTN</name>
<dbReference type="InterPro" id="IPR024934">
    <property type="entry name" value="Rubredoxin-like_dom"/>
</dbReference>
<comment type="caution">
    <text evidence="8">The sequence shown here is derived from an EMBL/GenBank/DDBJ whole genome shotgun (WGS) entry which is preliminary data.</text>
</comment>
<dbReference type="Pfam" id="PF00301">
    <property type="entry name" value="Rubredoxin"/>
    <property type="match status" value="1"/>
</dbReference>
<keyword evidence="4" id="KW-0249">Electron transport</keyword>
<dbReference type="Proteomes" id="UP001501480">
    <property type="component" value="Unassembled WGS sequence"/>
</dbReference>
<keyword evidence="5" id="KW-0408">Iron</keyword>
<keyword evidence="2" id="KW-0813">Transport</keyword>
<sequence length="93" mass="10039">MAEYICPNCEYVYAEDKGDPREGWPPGTPFADIDPDWTCPDCGVREQVDFVPAEEFTGNDQDGNIISAETRMAASGQADLRPGSPALGGKEAQ</sequence>